<name>A0ABD2L0R6_9BILA</name>
<evidence type="ECO:0000313" key="2">
    <source>
        <dbReference type="Proteomes" id="UP001620626"/>
    </source>
</evidence>
<gene>
    <name evidence="1" type="ORF">niasHT_019225</name>
</gene>
<comment type="caution">
    <text evidence="1">The sequence shown here is derived from an EMBL/GenBank/DDBJ whole genome shotgun (WGS) entry which is preliminary data.</text>
</comment>
<sequence>MALLCVAEADCIVPIGQTKDCFGKVAPNLTCHRHDQSLFNTLRYNLEYRQQIQDASFLPHLNHYHPRWSTEVQQFFSVERYQLFKGTDDEWLKRVRCC</sequence>
<organism evidence="1 2">
    <name type="scientific">Heterodera trifolii</name>
    <dbReference type="NCBI Taxonomy" id="157864"/>
    <lineage>
        <taxon>Eukaryota</taxon>
        <taxon>Metazoa</taxon>
        <taxon>Ecdysozoa</taxon>
        <taxon>Nematoda</taxon>
        <taxon>Chromadorea</taxon>
        <taxon>Rhabditida</taxon>
        <taxon>Tylenchina</taxon>
        <taxon>Tylenchomorpha</taxon>
        <taxon>Tylenchoidea</taxon>
        <taxon>Heteroderidae</taxon>
        <taxon>Heteroderinae</taxon>
        <taxon>Heterodera</taxon>
    </lineage>
</organism>
<keyword evidence="2" id="KW-1185">Reference proteome</keyword>
<dbReference type="Proteomes" id="UP001620626">
    <property type="component" value="Unassembled WGS sequence"/>
</dbReference>
<evidence type="ECO:0000313" key="1">
    <source>
        <dbReference type="EMBL" id="KAL3108738.1"/>
    </source>
</evidence>
<reference evidence="1 2" key="1">
    <citation type="submission" date="2024-10" db="EMBL/GenBank/DDBJ databases">
        <authorList>
            <person name="Kim D."/>
        </authorList>
    </citation>
    <scope>NUCLEOTIDE SEQUENCE [LARGE SCALE GENOMIC DNA]</scope>
    <source>
        <strain evidence="1">BH-2024</strain>
    </source>
</reference>
<protein>
    <submittedName>
        <fullName evidence="1">Uncharacterized protein</fullName>
    </submittedName>
</protein>
<dbReference type="EMBL" id="JBICBT010000586">
    <property type="protein sequence ID" value="KAL3108738.1"/>
    <property type="molecule type" value="Genomic_DNA"/>
</dbReference>
<dbReference type="AlphaFoldDB" id="A0ABD2L0R6"/>
<proteinExistence type="predicted"/>
<accession>A0ABD2L0R6</accession>